<evidence type="ECO:0000256" key="10">
    <source>
        <dbReference type="SAM" id="SignalP"/>
    </source>
</evidence>
<sequence length="147" mass="15246">MKTRSTTTILAALATLAAFAAAGPSPASAAPAAADSGLGAAPAAAVQRAAAEDVPVMDEVPVPVKTVAPLYPESARQRRQEGTVFVQVHVQKSGRVGRARVAEGKGVAPDLDRAALDAVRRWEFKPATLKGKPVACWVVVPVAFRLR</sequence>
<reference evidence="12" key="1">
    <citation type="journal article" date="2020" name="mSystems">
        <title>Genome- and Community-Level Interaction Insights into Carbon Utilization and Element Cycling Functions of Hydrothermarchaeota in Hydrothermal Sediment.</title>
        <authorList>
            <person name="Zhou Z."/>
            <person name="Liu Y."/>
            <person name="Xu W."/>
            <person name="Pan J."/>
            <person name="Luo Z.H."/>
            <person name="Li M."/>
        </authorList>
    </citation>
    <scope>NUCLEOTIDE SEQUENCE [LARGE SCALE GENOMIC DNA]</scope>
    <source>
        <strain evidence="12">SpSt-381</strain>
    </source>
</reference>
<evidence type="ECO:0000259" key="11">
    <source>
        <dbReference type="PROSITE" id="PS52015"/>
    </source>
</evidence>
<feature type="chain" id="PRO_5032507656" evidence="10">
    <location>
        <begin position="30"/>
        <end position="147"/>
    </location>
</feature>
<keyword evidence="7" id="KW-0653">Protein transport</keyword>
<dbReference type="GO" id="GO:0098797">
    <property type="term" value="C:plasma membrane protein complex"/>
    <property type="evidence" value="ECO:0007669"/>
    <property type="project" value="TreeGrafter"/>
</dbReference>
<name>A0A832I381_UNCEI</name>
<dbReference type="GO" id="GO:0031992">
    <property type="term" value="F:energy transducer activity"/>
    <property type="evidence" value="ECO:0007669"/>
    <property type="project" value="TreeGrafter"/>
</dbReference>
<comment type="caution">
    <text evidence="12">The sequence shown here is derived from an EMBL/GenBank/DDBJ whole genome shotgun (WGS) entry which is preliminary data.</text>
</comment>
<keyword evidence="10" id="KW-0732">Signal</keyword>
<dbReference type="InterPro" id="IPR006260">
    <property type="entry name" value="TonB/TolA_C"/>
</dbReference>
<evidence type="ECO:0000256" key="8">
    <source>
        <dbReference type="ARBA" id="ARBA00022989"/>
    </source>
</evidence>
<evidence type="ECO:0000256" key="1">
    <source>
        <dbReference type="ARBA" id="ARBA00004383"/>
    </source>
</evidence>
<accession>A0A832I381</accession>
<feature type="domain" description="TonB C-terminal" evidence="11">
    <location>
        <begin position="56"/>
        <end position="147"/>
    </location>
</feature>
<gene>
    <name evidence="12" type="ORF">ENR23_03585</name>
</gene>
<dbReference type="GO" id="GO:0055085">
    <property type="term" value="P:transmembrane transport"/>
    <property type="evidence" value="ECO:0007669"/>
    <property type="project" value="InterPro"/>
</dbReference>
<evidence type="ECO:0000256" key="2">
    <source>
        <dbReference type="ARBA" id="ARBA00006555"/>
    </source>
</evidence>
<keyword evidence="8" id="KW-1133">Transmembrane helix</keyword>
<dbReference type="NCBIfam" id="TIGR01352">
    <property type="entry name" value="tonB_Cterm"/>
    <property type="match status" value="1"/>
</dbReference>
<dbReference type="AlphaFoldDB" id="A0A832I381"/>
<evidence type="ECO:0000256" key="3">
    <source>
        <dbReference type="ARBA" id="ARBA00022448"/>
    </source>
</evidence>
<dbReference type="PROSITE" id="PS52015">
    <property type="entry name" value="TONB_CTD"/>
    <property type="match status" value="1"/>
</dbReference>
<evidence type="ECO:0000256" key="6">
    <source>
        <dbReference type="ARBA" id="ARBA00022692"/>
    </source>
</evidence>
<protein>
    <submittedName>
        <fullName evidence="12">Energy transducer TonB</fullName>
    </submittedName>
</protein>
<keyword evidence="4" id="KW-1003">Cell membrane</keyword>
<comment type="similarity">
    <text evidence="2">Belongs to the TonB family.</text>
</comment>
<keyword evidence="6" id="KW-0812">Transmembrane</keyword>
<dbReference type="PANTHER" id="PTHR33446">
    <property type="entry name" value="PROTEIN TONB-RELATED"/>
    <property type="match status" value="1"/>
</dbReference>
<evidence type="ECO:0000256" key="9">
    <source>
        <dbReference type="ARBA" id="ARBA00023136"/>
    </source>
</evidence>
<keyword evidence="9" id="KW-0472">Membrane</keyword>
<proteinExistence type="inferred from homology"/>
<dbReference type="SUPFAM" id="SSF74653">
    <property type="entry name" value="TolA/TonB C-terminal domain"/>
    <property type="match status" value="1"/>
</dbReference>
<evidence type="ECO:0000256" key="5">
    <source>
        <dbReference type="ARBA" id="ARBA00022519"/>
    </source>
</evidence>
<dbReference type="GO" id="GO:0015031">
    <property type="term" value="P:protein transport"/>
    <property type="evidence" value="ECO:0007669"/>
    <property type="project" value="UniProtKB-KW"/>
</dbReference>
<keyword evidence="5" id="KW-0997">Cell inner membrane</keyword>
<evidence type="ECO:0000256" key="4">
    <source>
        <dbReference type="ARBA" id="ARBA00022475"/>
    </source>
</evidence>
<dbReference type="PANTHER" id="PTHR33446:SF2">
    <property type="entry name" value="PROTEIN TONB"/>
    <property type="match status" value="1"/>
</dbReference>
<dbReference type="EMBL" id="DSQF01000005">
    <property type="protein sequence ID" value="HGZ42505.1"/>
    <property type="molecule type" value="Genomic_DNA"/>
</dbReference>
<dbReference type="Pfam" id="PF03544">
    <property type="entry name" value="TonB_C"/>
    <property type="match status" value="1"/>
</dbReference>
<dbReference type="InterPro" id="IPR051045">
    <property type="entry name" value="TonB-dependent_transducer"/>
</dbReference>
<organism evidence="12">
    <name type="scientific">Eiseniibacteriota bacterium</name>
    <dbReference type="NCBI Taxonomy" id="2212470"/>
    <lineage>
        <taxon>Bacteria</taxon>
        <taxon>Candidatus Eiseniibacteriota</taxon>
    </lineage>
</organism>
<comment type="subcellular location">
    <subcellularLocation>
        <location evidence="1">Cell inner membrane</location>
        <topology evidence="1">Single-pass membrane protein</topology>
        <orientation evidence="1">Periplasmic side</orientation>
    </subcellularLocation>
</comment>
<feature type="signal peptide" evidence="10">
    <location>
        <begin position="1"/>
        <end position="29"/>
    </location>
</feature>
<keyword evidence="3" id="KW-0813">Transport</keyword>
<dbReference type="Gene3D" id="3.30.1150.10">
    <property type="match status" value="1"/>
</dbReference>
<evidence type="ECO:0000256" key="7">
    <source>
        <dbReference type="ARBA" id="ARBA00022927"/>
    </source>
</evidence>
<evidence type="ECO:0000313" key="12">
    <source>
        <dbReference type="EMBL" id="HGZ42505.1"/>
    </source>
</evidence>
<dbReference type="InterPro" id="IPR037682">
    <property type="entry name" value="TonB_C"/>
</dbReference>